<keyword evidence="13" id="KW-0010">Activator</keyword>
<evidence type="ECO:0000313" key="18">
    <source>
        <dbReference type="Proteomes" id="UP000128324"/>
    </source>
</evidence>
<dbReference type="EMBL" id="FJ188392">
    <property type="protein sequence ID" value="ACI16489.1"/>
    <property type="molecule type" value="Genomic_DNA"/>
</dbReference>
<dbReference type="InterPro" id="IPR001623">
    <property type="entry name" value="DnaJ_domain"/>
</dbReference>
<feature type="domain" description="J" evidence="16">
    <location>
        <begin position="11"/>
        <end position="67"/>
    </location>
</feature>
<keyword evidence="10" id="KW-0862">Zinc</keyword>
<dbReference type="Pfam" id="PF02380">
    <property type="entry name" value="Papo_T_antigen"/>
    <property type="match status" value="1"/>
</dbReference>
<dbReference type="RefSeq" id="YP_002261490.1">
    <property type="nucleotide sequence ID" value="NC_011310.1"/>
</dbReference>
<keyword evidence="14" id="KW-0804">Transcription</keyword>
<accession>B6E003</accession>
<sequence>MDHTLSREESKRLMSLLGLSMDQWGNFPIMRKAFLTKCKILHPDKGGDQELAKELISLYKRAQESAAALNPDTQFSTTQVCQSGTCVLIQNVEDCFNRKELCSCIFCLLRDAHETKEKRPKVWGRCYCYECFKVWFGLEESGTVFINWQFVIGAIPFSALNI</sequence>
<dbReference type="SUPFAM" id="SSF161240">
    <property type="entry name" value="T-antigen specific domain-like"/>
    <property type="match status" value="1"/>
</dbReference>
<evidence type="ECO:0000256" key="6">
    <source>
        <dbReference type="ARBA" id="ARBA00022562"/>
    </source>
</evidence>
<keyword evidence="8" id="KW-0479">Metal-binding</keyword>
<dbReference type="SMART" id="SM00271">
    <property type="entry name" value="DnaJ"/>
    <property type="match status" value="1"/>
</dbReference>
<evidence type="ECO:0000256" key="9">
    <source>
        <dbReference type="ARBA" id="ARBA00022771"/>
    </source>
</evidence>
<evidence type="ECO:0000259" key="16">
    <source>
        <dbReference type="SMART" id="SM00271"/>
    </source>
</evidence>
<dbReference type="Gene3D" id="1.20.120.1860">
    <property type="entry name" value="Small t-antigen, unique domain"/>
    <property type="match status" value="1"/>
</dbReference>
<evidence type="ECO:0000256" key="7">
    <source>
        <dbReference type="ARBA" id="ARBA00022581"/>
    </source>
</evidence>
<evidence type="ECO:0000256" key="5">
    <source>
        <dbReference type="ARBA" id="ARBA00022553"/>
    </source>
</evidence>
<dbReference type="GO" id="GO:0042025">
    <property type="term" value="C:host cell nucleus"/>
    <property type="evidence" value="ECO:0007669"/>
    <property type="project" value="UniProtKB-SubCell"/>
</dbReference>
<dbReference type="InterPro" id="IPR003354">
    <property type="entry name" value="Papo_T_antigen"/>
</dbReference>
<keyword evidence="15" id="KW-1035">Host cytoplasm</keyword>
<reference evidence="17 18" key="1">
    <citation type="journal article" date="2009" name="J. Gen. Virol.">
        <title>Detection of polyoma and corona viruses in bats of Canada.</title>
        <authorList>
            <person name="Misra V."/>
            <person name="Dumonceaux T."/>
            <person name="Dubois J."/>
            <person name="Willis C."/>
            <person name="Nadin-Davis S."/>
            <person name="Severini A."/>
            <person name="Wandeler A."/>
            <person name="Lindsay R."/>
            <person name="Artsob H."/>
        </authorList>
    </citation>
    <scope>NUCLEOTIDE SEQUENCE [LARGE SCALE GENOMIC DNA]</scope>
    <source>
        <strain evidence="17">14</strain>
    </source>
</reference>
<dbReference type="InterPro" id="IPR036092">
    <property type="entry name" value="Papo_T_antigensf"/>
</dbReference>
<keyword evidence="9" id="KW-0863">Zinc-finger</keyword>
<evidence type="ECO:0000313" key="17">
    <source>
        <dbReference type="EMBL" id="ACI16489.1"/>
    </source>
</evidence>
<keyword evidence="5" id="KW-0597">Phosphoprotein</keyword>
<name>B6E003_9POLY</name>
<keyword evidence="6" id="KW-1048">Host nucleus</keyword>
<evidence type="ECO:0000256" key="2">
    <source>
        <dbReference type="ARBA" id="ARBA00004192"/>
    </source>
</evidence>
<dbReference type="InterPro" id="IPR036869">
    <property type="entry name" value="J_dom_sf"/>
</dbReference>
<evidence type="ECO:0000256" key="3">
    <source>
        <dbReference type="ARBA" id="ARBA00016539"/>
    </source>
</evidence>
<dbReference type="SUPFAM" id="SSF46565">
    <property type="entry name" value="Chaperone J-domain"/>
    <property type="match status" value="1"/>
</dbReference>
<evidence type="ECO:0000256" key="11">
    <source>
        <dbReference type="ARBA" id="ARBA00022990"/>
    </source>
</evidence>
<keyword evidence="18" id="KW-1185">Reference proteome</keyword>
<comment type="subcellular location">
    <subcellularLocation>
        <location evidence="2">Host cytoplasm</location>
    </subcellularLocation>
    <subcellularLocation>
        <location evidence="1">Host nucleus</location>
    </subcellularLocation>
</comment>
<keyword evidence="12" id="KW-0805">Transcription regulation</keyword>
<evidence type="ECO:0000256" key="13">
    <source>
        <dbReference type="ARBA" id="ARBA00023159"/>
    </source>
</evidence>
<organism evidence="17 18">
    <name type="scientific">Myotis polyomavirus VM-2008</name>
    <dbReference type="NCBI Taxonomy" id="563775"/>
    <lineage>
        <taxon>Viruses</taxon>
        <taxon>Monodnaviria</taxon>
        <taxon>Shotokuvirae</taxon>
        <taxon>Cossaviricota</taxon>
        <taxon>Papovaviricetes</taxon>
        <taxon>Sepolyvirales</taxon>
        <taxon>Polyomaviridae</taxon>
        <taxon>Betapolyomavirus</taxon>
        <taxon>Betapolyomavirus myolucifugus</taxon>
    </lineage>
</organism>
<keyword evidence="7" id="KW-0945">Host-virus interaction</keyword>
<dbReference type="KEGG" id="vg:6964601"/>
<dbReference type="GO" id="GO:0030430">
    <property type="term" value="C:host cell cytoplasm"/>
    <property type="evidence" value="ECO:0007669"/>
    <property type="project" value="UniProtKB-SubCell"/>
</dbReference>
<dbReference type="OrthoDB" id="14669at10239"/>
<dbReference type="GeneID" id="6964601"/>
<evidence type="ECO:0000256" key="8">
    <source>
        <dbReference type="ARBA" id="ARBA00022723"/>
    </source>
</evidence>
<dbReference type="Gene3D" id="1.10.287.110">
    <property type="entry name" value="DnaJ domain"/>
    <property type="match status" value="1"/>
</dbReference>
<proteinExistence type="predicted"/>
<protein>
    <recommendedName>
        <fullName evidence="3">Small t antigen</fullName>
    </recommendedName>
</protein>
<keyword evidence="4" id="KW-0244">Early protein</keyword>
<keyword evidence="11" id="KW-0007">Acetylation</keyword>
<evidence type="ECO:0000256" key="14">
    <source>
        <dbReference type="ARBA" id="ARBA00023163"/>
    </source>
</evidence>
<evidence type="ECO:0000256" key="12">
    <source>
        <dbReference type="ARBA" id="ARBA00023015"/>
    </source>
</evidence>
<evidence type="ECO:0000256" key="10">
    <source>
        <dbReference type="ARBA" id="ARBA00022833"/>
    </source>
</evidence>
<evidence type="ECO:0000256" key="15">
    <source>
        <dbReference type="ARBA" id="ARBA00023200"/>
    </source>
</evidence>
<evidence type="ECO:0000256" key="4">
    <source>
        <dbReference type="ARBA" id="ARBA00022518"/>
    </source>
</evidence>
<evidence type="ECO:0000256" key="1">
    <source>
        <dbReference type="ARBA" id="ARBA00004147"/>
    </source>
</evidence>
<dbReference type="GO" id="GO:0008270">
    <property type="term" value="F:zinc ion binding"/>
    <property type="evidence" value="ECO:0007669"/>
    <property type="project" value="UniProtKB-KW"/>
</dbReference>
<dbReference type="Proteomes" id="UP000128324">
    <property type="component" value="Segment"/>
</dbReference>